<evidence type="ECO:0000313" key="1">
    <source>
        <dbReference type="EMBL" id="RJL53165.1"/>
    </source>
</evidence>
<comment type="caution">
    <text evidence="1">The sequence shown here is derived from an EMBL/GenBank/DDBJ whole genome shotgun (WGS) entry which is preliminary data.</text>
</comment>
<gene>
    <name evidence="1" type="ORF">D5071_05820</name>
</gene>
<reference evidence="1 2" key="1">
    <citation type="submission" date="2018-09" db="EMBL/GenBank/DDBJ databases">
        <title>Phylogenetic diversity of Pectobacterium and Dickeya strains causing blackleg disease of potato in Morocco.</title>
        <authorList>
            <person name="Oulghazi S."/>
            <person name="Moumni M."/>
            <person name="Faure D."/>
        </authorList>
    </citation>
    <scope>NUCLEOTIDE SEQUENCE [LARGE SCALE GENOMIC DNA]</scope>
    <source>
        <strain evidence="1 2">S1.15.11.2D</strain>
    </source>
</reference>
<protein>
    <submittedName>
        <fullName evidence="1">Uncharacterized protein</fullName>
    </submittedName>
</protein>
<proteinExistence type="predicted"/>
<name>A0A419AYT5_PECCA</name>
<dbReference type="RefSeq" id="WP_119873130.1">
    <property type="nucleotide sequence ID" value="NZ_QZDH01000010.1"/>
</dbReference>
<accession>A0A419AYT5</accession>
<dbReference type="Proteomes" id="UP000283655">
    <property type="component" value="Unassembled WGS sequence"/>
</dbReference>
<sequence length="182" mass="20145">MTVLKKASSTINMIRNLAERNSVVASEDVLRVFAALEQAEKRQVELEKQRDALVAELKDTSLSHSEIIAENVQQVSLLQKILSGRPGGVYFNKYETEIEKVLGENVSTEKAIRELMAKGIYFSSNRLLAAFDAGFINKPLKEVADVATMILSAVDELPNATPGDFKREFSDEILATILNVES</sequence>
<dbReference type="EMBL" id="QZDH01000010">
    <property type="protein sequence ID" value="RJL53165.1"/>
    <property type="molecule type" value="Genomic_DNA"/>
</dbReference>
<organism evidence="1 2">
    <name type="scientific">Pectobacterium carotovorum</name>
    <name type="common">Erwinia carotovora</name>
    <dbReference type="NCBI Taxonomy" id="554"/>
    <lineage>
        <taxon>Bacteria</taxon>
        <taxon>Pseudomonadati</taxon>
        <taxon>Pseudomonadota</taxon>
        <taxon>Gammaproteobacteria</taxon>
        <taxon>Enterobacterales</taxon>
        <taxon>Pectobacteriaceae</taxon>
        <taxon>Pectobacterium</taxon>
    </lineage>
</organism>
<dbReference type="AlphaFoldDB" id="A0A419AYT5"/>
<evidence type="ECO:0000313" key="2">
    <source>
        <dbReference type="Proteomes" id="UP000283655"/>
    </source>
</evidence>